<dbReference type="InterPro" id="IPR028081">
    <property type="entry name" value="Leu-bd"/>
</dbReference>
<protein>
    <submittedName>
        <fullName evidence="4">Branched-chain amino acid transport system substrate-binding protein</fullName>
    </submittedName>
</protein>
<dbReference type="Gene3D" id="3.40.50.2300">
    <property type="match status" value="2"/>
</dbReference>
<dbReference type="Proteomes" id="UP000294508">
    <property type="component" value="Unassembled WGS sequence"/>
</dbReference>
<evidence type="ECO:0000256" key="1">
    <source>
        <dbReference type="ARBA" id="ARBA00010062"/>
    </source>
</evidence>
<reference evidence="4 5" key="1">
    <citation type="journal article" date="2015" name="Stand. Genomic Sci.">
        <title>Genomic Encyclopedia of Bacterial and Archaeal Type Strains, Phase III: the genomes of soil and plant-associated and newly described type strains.</title>
        <authorList>
            <person name="Whitman W.B."/>
            <person name="Woyke T."/>
            <person name="Klenk H.P."/>
            <person name="Zhou Y."/>
            <person name="Lilburn T.G."/>
            <person name="Beck B.J."/>
            <person name="De Vos P."/>
            <person name="Vandamme P."/>
            <person name="Eisen J.A."/>
            <person name="Garrity G."/>
            <person name="Hugenholtz P."/>
            <person name="Kyrpides N.C."/>
        </authorList>
    </citation>
    <scope>NUCLEOTIDE SEQUENCE [LARGE SCALE GENOMIC DNA]</scope>
    <source>
        <strain evidence="4 5">VKM Ac-2572</strain>
    </source>
</reference>
<dbReference type="PANTHER" id="PTHR47151:SF2">
    <property type="entry name" value="AMINO ACID BINDING PROTEIN"/>
    <property type="match status" value="1"/>
</dbReference>
<name>A0A4R2H975_9ACTN</name>
<evidence type="ECO:0000313" key="4">
    <source>
        <dbReference type="EMBL" id="TCO23332.1"/>
    </source>
</evidence>
<organism evidence="4 5">
    <name type="scientific">Kribbella steppae</name>
    <dbReference type="NCBI Taxonomy" id="2512223"/>
    <lineage>
        <taxon>Bacteria</taxon>
        <taxon>Bacillati</taxon>
        <taxon>Actinomycetota</taxon>
        <taxon>Actinomycetes</taxon>
        <taxon>Propionibacteriales</taxon>
        <taxon>Kribbellaceae</taxon>
        <taxon>Kribbella</taxon>
    </lineage>
</organism>
<proteinExistence type="inferred from homology"/>
<evidence type="ECO:0000256" key="2">
    <source>
        <dbReference type="ARBA" id="ARBA00022729"/>
    </source>
</evidence>
<keyword evidence="5" id="KW-1185">Reference proteome</keyword>
<dbReference type="AlphaFoldDB" id="A0A4R2H975"/>
<gene>
    <name evidence="4" type="ORF">EV652_109157</name>
</gene>
<comment type="caution">
    <text evidence="4">The sequence shown here is derived from an EMBL/GenBank/DDBJ whole genome shotgun (WGS) entry which is preliminary data.</text>
</comment>
<dbReference type="InterPro" id="IPR028082">
    <property type="entry name" value="Peripla_BP_I"/>
</dbReference>
<dbReference type="OrthoDB" id="9772589at2"/>
<evidence type="ECO:0000259" key="3">
    <source>
        <dbReference type="Pfam" id="PF13458"/>
    </source>
</evidence>
<evidence type="ECO:0000313" key="5">
    <source>
        <dbReference type="Proteomes" id="UP000294508"/>
    </source>
</evidence>
<dbReference type="PANTHER" id="PTHR47151">
    <property type="entry name" value="LEU/ILE/VAL-BINDING ABC TRANSPORTER SUBUNIT"/>
    <property type="match status" value="1"/>
</dbReference>
<comment type="similarity">
    <text evidence="1">Belongs to the leucine-binding protein family.</text>
</comment>
<dbReference type="EMBL" id="SLWN01000009">
    <property type="protein sequence ID" value="TCO23332.1"/>
    <property type="molecule type" value="Genomic_DNA"/>
</dbReference>
<keyword evidence="2" id="KW-0732">Signal</keyword>
<dbReference type="Pfam" id="PF13458">
    <property type="entry name" value="Peripla_BP_6"/>
    <property type="match status" value="1"/>
</dbReference>
<dbReference type="SUPFAM" id="SSF53822">
    <property type="entry name" value="Periplasmic binding protein-like I"/>
    <property type="match status" value="1"/>
</dbReference>
<accession>A0A4R2H975</accession>
<feature type="domain" description="Leucine-binding protein" evidence="3">
    <location>
        <begin position="42"/>
        <end position="396"/>
    </location>
</feature>
<dbReference type="CDD" id="cd06342">
    <property type="entry name" value="PBP1_ABC_LIVBP-like"/>
    <property type="match status" value="1"/>
</dbReference>
<dbReference type="PROSITE" id="PS51257">
    <property type="entry name" value="PROKAR_LIPOPROTEIN"/>
    <property type="match status" value="1"/>
</dbReference>
<sequence length="409" mass="42541">MHQRSVVRVGASLIVASLALTACGSRSGDDSGGGSGDATKTAKIGVIAPLSGDLSALGLGIQHSVELAVKQANDSNAIPGWKLEVDAKDDEAKPEPGKNAATALSSDADVIGVVGTLNTSVSQQVQPVLAPKNIVQVSPANTGPGLTQGANWQTDPKRPYATYFRTCTTDAVQGPFAARYLYETAKITKVATIHDKKAYGQGLVGTFTEEFKKLGGQVVAAQTINPDDSNYQAVISAVKPSAPQAVYYGGEYPQAGPLSQQMKAAGLNVPLMGGDGIYDPKYISLAGKTADNDLATSVGAPVDALESAKKFVADYNAAGYKDPYAAYGGYSYDAANAIINALKTSLKDAKDVESARQATVDAMSKVSFDGVTGKVAFDQYGDTTSKVLTVYKVAGGKWTTVETKDFETK</sequence>